<dbReference type="RefSeq" id="WP_338182262.1">
    <property type="nucleotide sequence ID" value="NZ_JAEKNQ010000059.1"/>
</dbReference>
<evidence type="ECO:0000313" key="5">
    <source>
        <dbReference type="EMBL" id="MBJ7604503.1"/>
    </source>
</evidence>
<feature type="domain" description="Tyr recombinase" evidence="4">
    <location>
        <begin position="121"/>
        <end position="304"/>
    </location>
</feature>
<protein>
    <submittedName>
        <fullName evidence="5">Tyrosine-type recombinase/integrase</fullName>
    </submittedName>
</protein>
<evidence type="ECO:0000256" key="3">
    <source>
        <dbReference type="ARBA" id="ARBA00023172"/>
    </source>
</evidence>
<gene>
    <name evidence="5" type="ORF">JF888_15210</name>
</gene>
<reference evidence="5 6" key="1">
    <citation type="submission" date="2020-10" db="EMBL/GenBank/DDBJ databases">
        <title>Ca. Dormibacterota MAGs.</title>
        <authorList>
            <person name="Montgomery K."/>
        </authorList>
    </citation>
    <scope>NUCLEOTIDE SEQUENCE [LARGE SCALE GENOMIC DNA]</scope>
    <source>
        <strain evidence="5">SC8811_S16_3</strain>
    </source>
</reference>
<dbReference type="GO" id="GO:0003677">
    <property type="term" value="F:DNA binding"/>
    <property type="evidence" value="ECO:0007669"/>
    <property type="project" value="UniProtKB-KW"/>
</dbReference>
<dbReference type="InterPro" id="IPR013762">
    <property type="entry name" value="Integrase-like_cat_sf"/>
</dbReference>
<dbReference type="Pfam" id="PF00589">
    <property type="entry name" value="Phage_integrase"/>
    <property type="match status" value="1"/>
</dbReference>
<comment type="similarity">
    <text evidence="1">Belongs to the 'phage' integrase family.</text>
</comment>
<dbReference type="Proteomes" id="UP000620075">
    <property type="component" value="Unassembled WGS sequence"/>
</dbReference>
<dbReference type="PROSITE" id="PS51898">
    <property type="entry name" value="TYR_RECOMBINASE"/>
    <property type="match status" value="1"/>
</dbReference>
<dbReference type="GO" id="GO:0006310">
    <property type="term" value="P:DNA recombination"/>
    <property type="evidence" value="ECO:0007669"/>
    <property type="project" value="UniProtKB-KW"/>
</dbReference>
<name>A0A934NEP9_9BACT</name>
<evidence type="ECO:0000259" key="4">
    <source>
        <dbReference type="PROSITE" id="PS51898"/>
    </source>
</evidence>
<sequence>MPEPTVASSAPLESLIGDYLAHCRARGLSPSTVNQSYRYPLHGILLPFCARENIREIGSLTARKLDVLSAELLENGGRNGSPLSKHSVHSYTRAINHFLTWAQKEGEKVPAKAQLPRLPKRLVDVLSREEIQHMEEAARSERDKLIVRILADTGLRVGELLGLRTSDLIEQGRNYYLHVRGKGSQDRLVPVPRLYRRLRIFAERGRPRDAGSTRLFISHRRRPGGEYQPLTTSGVDQMLRHLAEEAGITKRVYPHLLRHSFATWQLTRGMNPIQLAQILGHSSLAMIQQVYSHLSPGDAYEAMLRTLQDD</sequence>
<dbReference type="InterPro" id="IPR002104">
    <property type="entry name" value="Integrase_catalytic"/>
</dbReference>
<dbReference type="AlphaFoldDB" id="A0A934NEP9"/>
<dbReference type="InterPro" id="IPR050090">
    <property type="entry name" value="Tyrosine_recombinase_XerCD"/>
</dbReference>
<dbReference type="InterPro" id="IPR011010">
    <property type="entry name" value="DNA_brk_join_enz"/>
</dbReference>
<dbReference type="EMBL" id="JAEKNQ010000059">
    <property type="protein sequence ID" value="MBJ7604503.1"/>
    <property type="molecule type" value="Genomic_DNA"/>
</dbReference>
<evidence type="ECO:0000256" key="2">
    <source>
        <dbReference type="ARBA" id="ARBA00023125"/>
    </source>
</evidence>
<keyword evidence="3" id="KW-0233">DNA recombination</keyword>
<keyword evidence="2" id="KW-0238">DNA-binding</keyword>
<dbReference type="PANTHER" id="PTHR30349:SF41">
    <property type="entry name" value="INTEGRASE_RECOMBINASE PROTEIN MJ0367-RELATED"/>
    <property type="match status" value="1"/>
</dbReference>
<dbReference type="Gene3D" id="1.10.150.130">
    <property type="match status" value="1"/>
</dbReference>
<dbReference type="GO" id="GO:0015074">
    <property type="term" value="P:DNA integration"/>
    <property type="evidence" value="ECO:0007669"/>
    <property type="project" value="InterPro"/>
</dbReference>
<comment type="caution">
    <text evidence="5">The sequence shown here is derived from an EMBL/GenBank/DDBJ whole genome shotgun (WGS) entry which is preliminary data.</text>
</comment>
<evidence type="ECO:0000256" key="1">
    <source>
        <dbReference type="ARBA" id="ARBA00008857"/>
    </source>
</evidence>
<proteinExistence type="inferred from homology"/>
<dbReference type="PANTHER" id="PTHR30349">
    <property type="entry name" value="PHAGE INTEGRASE-RELATED"/>
    <property type="match status" value="1"/>
</dbReference>
<organism evidence="5 6">
    <name type="scientific">Candidatus Dormiibacter inghamiae</name>
    <dbReference type="NCBI Taxonomy" id="3127013"/>
    <lineage>
        <taxon>Bacteria</taxon>
        <taxon>Bacillati</taxon>
        <taxon>Candidatus Dormiibacterota</taxon>
        <taxon>Candidatus Dormibacteria</taxon>
        <taxon>Candidatus Dormibacterales</taxon>
        <taxon>Candidatus Dormibacteraceae</taxon>
        <taxon>Candidatus Dormiibacter</taxon>
    </lineage>
</organism>
<accession>A0A934NEP9</accession>
<dbReference type="SUPFAM" id="SSF56349">
    <property type="entry name" value="DNA breaking-rejoining enzymes"/>
    <property type="match status" value="1"/>
</dbReference>
<dbReference type="Gene3D" id="1.10.443.10">
    <property type="entry name" value="Intergrase catalytic core"/>
    <property type="match status" value="1"/>
</dbReference>
<evidence type="ECO:0000313" key="6">
    <source>
        <dbReference type="Proteomes" id="UP000620075"/>
    </source>
</evidence>
<dbReference type="InterPro" id="IPR010998">
    <property type="entry name" value="Integrase_recombinase_N"/>
</dbReference>